<dbReference type="EMBL" id="RFFI01000008">
    <property type="protein sequence ID" value="RMI13892.1"/>
    <property type="molecule type" value="Genomic_DNA"/>
</dbReference>
<dbReference type="Gene3D" id="1.10.1660.10">
    <property type="match status" value="1"/>
</dbReference>
<feature type="domain" description="HTH merR-type" evidence="2">
    <location>
        <begin position="9"/>
        <end position="77"/>
    </location>
</feature>
<dbReference type="AlphaFoldDB" id="A0A3M2JJB5"/>
<evidence type="ECO:0000313" key="4">
    <source>
        <dbReference type="Proteomes" id="UP000269289"/>
    </source>
</evidence>
<dbReference type="PROSITE" id="PS00552">
    <property type="entry name" value="HTH_MERR_1"/>
    <property type="match status" value="1"/>
</dbReference>
<dbReference type="PANTHER" id="PTHR30204">
    <property type="entry name" value="REDOX-CYCLING DRUG-SENSING TRANSCRIPTIONAL ACTIVATOR SOXR"/>
    <property type="match status" value="1"/>
</dbReference>
<dbReference type="SMART" id="SM00422">
    <property type="entry name" value="HTH_MERR"/>
    <property type="match status" value="1"/>
</dbReference>
<dbReference type="SUPFAM" id="SSF46955">
    <property type="entry name" value="Putative DNA-binding domain"/>
    <property type="match status" value="1"/>
</dbReference>
<dbReference type="GO" id="GO:0003700">
    <property type="term" value="F:DNA-binding transcription factor activity"/>
    <property type="evidence" value="ECO:0007669"/>
    <property type="project" value="InterPro"/>
</dbReference>
<dbReference type="Pfam" id="PF13411">
    <property type="entry name" value="MerR_1"/>
    <property type="match status" value="1"/>
</dbReference>
<gene>
    <name evidence="3" type="ORF">EBM89_02670</name>
</gene>
<dbReference type="PROSITE" id="PS50937">
    <property type="entry name" value="HTH_MERR_2"/>
    <property type="match status" value="1"/>
</dbReference>
<sequence length="139" mass="15187">MTEQTRTSTIAEVAAATGLTPHTLRYYERDGLLLDAVARSTSGHRRYTERDVAWLHLLTRLRATGMPVRDIRAYADLVRAGDGTEPARLAMLEAHRDRVLAELAEVRAHLAGIELKIDVYAGRLGSGDPVPEDAARAAG</sequence>
<dbReference type="InterPro" id="IPR009061">
    <property type="entry name" value="DNA-bd_dom_put_sf"/>
</dbReference>
<dbReference type="Proteomes" id="UP000269289">
    <property type="component" value="Unassembled WGS sequence"/>
</dbReference>
<dbReference type="InterPro" id="IPR047057">
    <property type="entry name" value="MerR_fam"/>
</dbReference>
<evidence type="ECO:0000259" key="2">
    <source>
        <dbReference type="PROSITE" id="PS50937"/>
    </source>
</evidence>
<keyword evidence="4" id="KW-1185">Reference proteome</keyword>
<dbReference type="GO" id="GO:0003677">
    <property type="term" value="F:DNA binding"/>
    <property type="evidence" value="ECO:0007669"/>
    <property type="project" value="UniProtKB-KW"/>
</dbReference>
<evidence type="ECO:0000256" key="1">
    <source>
        <dbReference type="ARBA" id="ARBA00023125"/>
    </source>
</evidence>
<protein>
    <submittedName>
        <fullName evidence="3">MerR family transcriptional regulator</fullName>
    </submittedName>
</protein>
<evidence type="ECO:0000313" key="3">
    <source>
        <dbReference type="EMBL" id="RMI13892.1"/>
    </source>
</evidence>
<comment type="caution">
    <text evidence="3">The sequence shown here is derived from an EMBL/GenBank/DDBJ whole genome shotgun (WGS) entry which is preliminary data.</text>
</comment>
<proteinExistence type="predicted"/>
<keyword evidence="1" id="KW-0238">DNA-binding</keyword>
<dbReference type="InterPro" id="IPR000551">
    <property type="entry name" value="MerR-type_HTH_dom"/>
</dbReference>
<organism evidence="3 4">
    <name type="scientific">Cellulomonas triticagri</name>
    <dbReference type="NCBI Taxonomy" id="2483352"/>
    <lineage>
        <taxon>Bacteria</taxon>
        <taxon>Bacillati</taxon>
        <taxon>Actinomycetota</taxon>
        <taxon>Actinomycetes</taxon>
        <taxon>Micrococcales</taxon>
        <taxon>Cellulomonadaceae</taxon>
        <taxon>Cellulomonas</taxon>
    </lineage>
</organism>
<dbReference type="CDD" id="cd01109">
    <property type="entry name" value="HTH_YyaN"/>
    <property type="match status" value="1"/>
</dbReference>
<accession>A0A3M2JJB5</accession>
<dbReference type="OrthoDB" id="5242095at2"/>
<dbReference type="PANTHER" id="PTHR30204:SF98">
    <property type="entry name" value="HTH-TYPE TRANSCRIPTIONAL REGULATOR ADHR"/>
    <property type="match status" value="1"/>
</dbReference>
<name>A0A3M2JJB5_9CELL</name>
<dbReference type="RefSeq" id="WP_122147915.1">
    <property type="nucleotide sequence ID" value="NZ_RFFI01000008.1"/>
</dbReference>
<reference evidence="3 4" key="1">
    <citation type="submission" date="2018-10" db="EMBL/GenBank/DDBJ databases">
        <title>Isolation, diversity and antifungal activity of actinobacteria from wheat.</title>
        <authorList>
            <person name="Han C."/>
        </authorList>
    </citation>
    <scope>NUCLEOTIDE SEQUENCE [LARGE SCALE GENOMIC DNA]</scope>
    <source>
        <strain evidence="3 4">NEAU-YY56</strain>
    </source>
</reference>